<name>A0ABW7ST45_9ACTN</name>
<sequence>MTRTEFGTPLAAAVNCADQVRLWISSDGLPSKHRARLIRLRVMNPGCRILLIVARSALIADAGRALDAFAARLDIEIQDIGLIEPVDADERLILEHVRAEIDAFFAAERDATGNLSVVSDYLRLLDFVLRRGLCADMDVEFPEPLPASASAVPCPLGVIARFKHNGCVSNDVTAGIAQSPPLRLARRNVAALIRTYREAACRYLVEQGIDRAAELATISSHPRFFELRNRQHDETLTGTARFSLTGGPDSFAISLHQAGIHCGFETDVLRGVEAGELIPDHVPHVLTGSGAGHDNLRYEPYRFGPTTSAGQATFQRDQLWPAVLPDVVSHWDHSWIADHDSWRALTYREHLLLTFFDSPGWSPREAAELIGPRQVMACPNRPAWSWSTGLLLPPVPDRRPVPARSGGRAGVGTPDAPSDTYRRDLRQRLDDAGSLHFSQRFVDNGIVAVQGLIGAESLAHLRAAFAVEVGRKTSDGALQQGSFNLSVDPSEAATRELFREVAASPPLIDIVEYYLGGPSKFVSARGYRQGPCRPLRYRAWDYHQDMKTSGPFEEVKVMLLLTDVPPGGQAMRYACGTQAYLWDCETQQQTKFTLDEALTLGGQGMFVAYGPAGTAVLFDTNGIHAGHRNLSVTRDVITLNFTRAGPGSFYIFSDPVLTRQTQRSAARPTATRLTGRFSVADGPELARIREAYHSAPVLEDVRQRWDSDALQLVDIAIADLNVDLDLRLSRPFADDRARDIGLVAIRDAALHDVQYADLLRHLGTVDHAIGPPLGESRCLWQQDSPLAAVGEIAEEAHHRLSARASGAAAENCAALLRDLAEAIGRCDRVERLRTTTIFVYFAVAWAFRLLHATEVGGFDARCRELLHFYVHLVAWDDVPSPGKD</sequence>
<dbReference type="InterPro" id="IPR008775">
    <property type="entry name" value="Phytyl_CoA_dOase-like"/>
</dbReference>
<keyword evidence="3" id="KW-1185">Reference proteome</keyword>
<dbReference type="GO" id="GO:0051213">
    <property type="term" value="F:dioxygenase activity"/>
    <property type="evidence" value="ECO:0007669"/>
    <property type="project" value="UniProtKB-KW"/>
</dbReference>
<feature type="region of interest" description="Disordered" evidence="1">
    <location>
        <begin position="395"/>
        <end position="422"/>
    </location>
</feature>
<gene>
    <name evidence="2" type="ORF">ACH4OY_25675</name>
</gene>
<dbReference type="Pfam" id="PF05721">
    <property type="entry name" value="PhyH"/>
    <property type="match status" value="1"/>
</dbReference>
<dbReference type="Proteomes" id="UP001611075">
    <property type="component" value="Unassembled WGS sequence"/>
</dbReference>
<protein>
    <submittedName>
        <fullName evidence="2">Phytanoyl-CoA dioxygenase family protein</fullName>
    </submittedName>
</protein>
<comment type="caution">
    <text evidence="2">The sequence shown here is derived from an EMBL/GenBank/DDBJ whole genome shotgun (WGS) entry which is preliminary data.</text>
</comment>
<reference evidence="2 3" key="1">
    <citation type="submission" date="2024-10" db="EMBL/GenBank/DDBJ databases">
        <title>The Natural Products Discovery Center: Release of the First 8490 Sequenced Strains for Exploring Actinobacteria Biosynthetic Diversity.</title>
        <authorList>
            <person name="Kalkreuter E."/>
            <person name="Kautsar S.A."/>
            <person name="Yang D."/>
            <person name="Bader C.D."/>
            <person name="Teijaro C.N."/>
            <person name="Fluegel L."/>
            <person name="Davis C.M."/>
            <person name="Simpson J.R."/>
            <person name="Lauterbach L."/>
            <person name="Steele A.D."/>
            <person name="Gui C."/>
            <person name="Meng S."/>
            <person name="Li G."/>
            <person name="Viehrig K."/>
            <person name="Ye F."/>
            <person name="Su P."/>
            <person name="Kiefer A.F."/>
            <person name="Nichols A."/>
            <person name="Cepeda A.J."/>
            <person name="Yan W."/>
            <person name="Fan B."/>
            <person name="Jiang Y."/>
            <person name="Adhikari A."/>
            <person name="Zheng C.-J."/>
            <person name="Schuster L."/>
            <person name="Cowan T.M."/>
            <person name="Smanski M.J."/>
            <person name="Chevrette M.G."/>
            <person name="De Carvalho L.P.S."/>
            <person name="Shen B."/>
        </authorList>
    </citation>
    <scope>NUCLEOTIDE SEQUENCE [LARGE SCALE GENOMIC DNA]</scope>
    <source>
        <strain evidence="2 3">NPDC021253</strain>
    </source>
</reference>
<dbReference type="SUPFAM" id="SSF51197">
    <property type="entry name" value="Clavaminate synthase-like"/>
    <property type="match status" value="1"/>
</dbReference>
<proteinExistence type="predicted"/>
<keyword evidence="2" id="KW-0560">Oxidoreductase</keyword>
<organism evidence="2 3">
    <name type="scientific">Micromonospora rubida</name>
    <dbReference type="NCBI Taxonomy" id="2697657"/>
    <lineage>
        <taxon>Bacteria</taxon>
        <taxon>Bacillati</taxon>
        <taxon>Actinomycetota</taxon>
        <taxon>Actinomycetes</taxon>
        <taxon>Micromonosporales</taxon>
        <taxon>Micromonosporaceae</taxon>
        <taxon>Micromonospora</taxon>
    </lineage>
</organism>
<dbReference type="Gene3D" id="2.60.120.620">
    <property type="entry name" value="q2cbj1_9rhob like domain"/>
    <property type="match status" value="1"/>
</dbReference>
<dbReference type="RefSeq" id="WP_396683810.1">
    <property type="nucleotide sequence ID" value="NZ_JBIRPU010000023.1"/>
</dbReference>
<keyword evidence="2" id="KW-0223">Dioxygenase</keyword>
<evidence type="ECO:0000256" key="1">
    <source>
        <dbReference type="SAM" id="MobiDB-lite"/>
    </source>
</evidence>
<evidence type="ECO:0000313" key="3">
    <source>
        <dbReference type="Proteomes" id="UP001611075"/>
    </source>
</evidence>
<accession>A0ABW7ST45</accession>
<dbReference type="EMBL" id="JBIRPU010000023">
    <property type="protein sequence ID" value="MFI0796044.1"/>
    <property type="molecule type" value="Genomic_DNA"/>
</dbReference>
<evidence type="ECO:0000313" key="2">
    <source>
        <dbReference type="EMBL" id="MFI0796044.1"/>
    </source>
</evidence>